<dbReference type="GO" id="GO:0080156">
    <property type="term" value="P:mitochondrial mRNA modification"/>
    <property type="evidence" value="ECO:0000318"/>
    <property type="project" value="GO_Central"/>
</dbReference>
<dbReference type="OMA" id="QGYQNRD"/>
<dbReference type="HOGENOM" id="CLU_046201_0_0_1"/>
<reference evidence="5" key="1">
    <citation type="journal article" date="2013" name="Science">
        <title>The Amborella genome and the evolution of flowering plants.</title>
        <authorList>
            <consortium name="Amborella Genome Project"/>
        </authorList>
    </citation>
    <scope>NUCLEOTIDE SEQUENCE [LARGE SCALE GENOMIC DNA]</scope>
</reference>
<feature type="compositionally biased region" description="Basic and acidic residues" evidence="2">
    <location>
        <begin position="208"/>
        <end position="236"/>
    </location>
</feature>
<keyword evidence="1" id="KW-0809">Transit peptide</keyword>
<keyword evidence="5" id="KW-1185">Reference proteome</keyword>
<feature type="compositionally biased region" description="Polar residues" evidence="2">
    <location>
        <begin position="237"/>
        <end position="268"/>
    </location>
</feature>
<dbReference type="Gramene" id="ERN05284">
    <property type="protein sequence ID" value="ERN05284"/>
    <property type="gene ID" value="AMTR_s00007p00143190"/>
</dbReference>
<protein>
    <recommendedName>
        <fullName evidence="3">MORF/ORRM1/DAG-like MORF domain-containing protein</fullName>
    </recommendedName>
</protein>
<evidence type="ECO:0000256" key="2">
    <source>
        <dbReference type="SAM" id="MobiDB-lite"/>
    </source>
</evidence>
<feature type="region of interest" description="Disordered" evidence="2">
    <location>
        <begin position="404"/>
        <end position="471"/>
    </location>
</feature>
<dbReference type="GO" id="GO:0005739">
    <property type="term" value="C:mitochondrion"/>
    <property type="evidence" value="ECO:0000318"/>
    <property type="project" value="GO_Central"/>
</dbReference>
<dbReference type="STRING" id="13333.W1PC65"/>
<dbReference type="InterPro" id="IPR039206">
    <property type="entry name" value="MORF/ORRM1/DAG-like"/>
</dbReference>
<dbReference type="AlphaFoldDB" id="W1PC65"/>
<evidence type="ECO:0000259" key="3">
    <source>
        <dbReference type="Pfam" id="PF21864"/>
    </source>
</evidence>
<feature type="domain" description="MORF/ORRM1/DAG-like MORF" evidence="3">
    <location>
        <begin position="99"/>
        <end position="190"/>
    </location>
</feature>
<dbReference type="Proteomes" id="UP000017836">
    <property type="component" value="Unassembled WGS sequence"/>
</dbReference>
<dbReference type="Pfam" id="PF21864">
    <property type="entry name" value="MORF_dom"/>
    <property type="match status" value="1"/>
</dbReference>
<name>W1PC65_AMBTC</name>
<dbReference type="EMBL" id="KI394011">
    <property type="protein sequence ID" value="ERN05284.1"/>
    <property type="molecule type" value="Genomic_DNA"/>
</dbReference>
<feature type="compositionally biased region" description="Polar residues" evidence="2">
    <location>
        <begin position="414"/>
        <end position="431"/>
    </location>
</feature>
<dbReference type="GO" id="GO:0016554">
    <property type="term" value="P:cytidine to uridine editing"/>
    <property type="evidence" value="ECO:0007669"/>
    <property type="project" value="InterPro"/>
</dbReference>
<sequence length="471" mass="53690">MAMAKHAGLLTKAAPIVQQRFAFSLFSSSISSLPSPNKRLSQRFLRPSFPLVSLYDLHGSSVFSRGFSSQATISSLRDLSPNWSNRPPKETIVLDGCDFEHWLVVLEQPEGNPTRDEIIGTYIKTLAQVLGSEEEARKSIYSVSTRCYYAFGCIVSEELSYKIKNLPRVRWVLPDSYLDVKNKLYGGEPFIDGQAVPYDPKYHEEWMRNHQKASERSRRKDGPRTRNFDRRRENMQNRDFQSSGVTPMPNNEGTQNKETPPMPNTQDYQNRDMPQMTNSQGYQNRDMPPMPNSQGFQNRDIPPMPRDIHPNSQGLQNRDIPLMQGNQNRGMALNPNPQGYQNREVPSMTNTQGYQNRDMPPAVPLPNMQGNQNRDMISNSNPQGYQNREVPSMTKTQGYQNRDMTAASPVPNMQGYQNREMSSIPNPQGYQNREIPSMLGNQGYQNKDMPPTPSTHGFQSRENPPFPNGNF</sequence>
<gene>
    <name evidence="4" type="ORF">AMTR_s00007p00143190</name>
</gene>
<dbReference type="PANTHER" id="PTHR31346:SF4">
    <property type="entry name" value="MULTIPLE ORGANELLAR RNA EDITING FACTOR 8, CHLOROPLASTIC_MITOCHONDRIAL"/>
    <property type="match status" value="1"/>
</dbReference>
<dbReference type="OrthoDB" id="1913091at2759"/>
<dbReference type="InterPro" id="IPR054059">
    <property type="entry name" value="MORF/ORRM1/DAG-like_MORF"/>
</dbReference>
<dbReference type="eggNOG" id="ENOG502QS63">
    <property type="taxonomic scope" value="Eukaryota"/>
</dbReference>
<proteinExistence type="predicted"/>
<feature type="region of interest" description="Disordered" evidence="2">
    <location>
        <begin position="208"/>
        <end position="322"/>
    </location>
</feature>
<evidence type="ECO:0000313" key="5">
    <source>
        <dbReference type="Proteomes" id="UP000017836"/>
    </source>
</evidence>
<accession>W1PC65</accession>
<dbReference type="KEGG" id="atr:18433458"/>
<evidence type="ECO:0000313" key="4">
    <source>
        <dbReference type="EMBL" id="ERN05284.1"/>
    </source>
</evidence>
<dbReference type="PANTHER" id="PTHR31346">
    <property type="entry name" value="MULTIPLE ORGANELLAR RNA EDITING FACTOR 2, CHLOROPLASTIC-RELATED-RELATED"/>
    <property type="match status" value="1"/>
</dbReference>
<evidence type="ECO:0000256" key="1">
    <source>
        <dbReference type="ARBA" id="ARBA00022946"/>
    </source>
</evidence>
<organism evidence="4 5">
    <name type="scientific">Amborella trichopoda</name>
    <dbReference type="NCBI Taxonomy" id="13333"/>
    <lineage>
        <taxon>Eukaryota</taxon>
        <taxon>Viridiplantae</taxon>
        <taxon>Streptophyta</taxon>
        <taxon>Embryophyta</taxon>
        <taxon>Tracheophyta</taxon>
        <taxon>Spermatophyta</taxon>
        <taxon>Magnoliopsida</taxon>
        <taxon>Amborellales</taxon>
        <taxon>Amborellaceae</taxon>
        <taxon>Amborella</taxon>
    </lineage>
</organism>